<comment type="caution">
    <text evidence="2">The sequence shown here is derived from an EMBL/GenBank/DDBJ whole genome shotgun (WGS) entry which is preliminary data.</text>
</comment>
<feature type="region of interest" description="Disordered" evidence="1">
    <location>
        <begin position="75"/>
        <end position="116"/>
    </location>
</feature>
<name>A0ABD4YS18_9BURK</name>
<gene>
    <name evidence="2" type="ORF">N5C72_07600</name>
</gene>
<reference evidence="2 3" key="1">
    <citation type="submission" date="2022-09" db="EMBL/GenBank/DDBJ databases">
        <title>Intensive care unit water sources are persistently colonized with multi-drug resistant bacteria and are the site of extensive horizontal gene transfer of antibiotic resistance genes.</title>
        <authorList>
            <person name="Diorio-Toth L."/>
        </authorList>
    </citation>
    <scope>NUCLEOTIDE SEQUENCE [LARGE SCALE GENOMIC DNA]</scope>
    <source>
        <strain evidence="2 3">GD03967</strain>
    </source>
</reference>
<sequence length="116" mass="12638">MSRIYIYSTLSNDQRYQLKNGQSVLIAGKANVANKQLVTPKGMATAISEDEFNLLQENIVFKAHSKNGFVSASHDKQDAETFAARNLEPADKSAQDTPATARRRNPGAAKVQVSEG</sequence>
<organism evidence="2 3">
    <name type="scientific">Achromobacter mucicolens</name>
    <dbReference type="NCBI Taxonomy" id="1389922"/>
    <lineage>
        <taxon>Bacteria</taxon>
        <taxon>Pseudomonadati</taxon>
        <taxon>Pseudomonadota</taxon>
        <taxon>Betaproteobacteria</taxon>
        <taxon>Burkholderiales</taxon>
        <taxon>Alcaligenaceae</taxon>
        <taxon>Achromobacter</taxon>
    </lineage>
</organism>
<dbReference type="AlphaFoldDB" id="A0ABD4YS18"/>
<dbReference type="RefSeq" id="WP_279990291.1">
    <property type="nucleotide sequence ID" value="NZ_JAOBZK010000007.1"/>
</dbReference>
<evidence type="ECO:0000313" key="3">
    <source>
        <dbReference type="Proteomes" id="UP001158644"/>
    </source>
</evidence>
<dbReference type="EMBL" id="JAOBZK010000007">
    <property type="protein sequence ID" value="MDH1177934.1"/>
    <property type="molecule type" value="Genomic_DNA"/>
</dbReference>
<evidence type="ECO:0000313" key="2">
    <source>
        <dbReference type="EMBL" id="MDH1177934.1"/>
    </source>
</evidence>
<protein>
    <submittedName>
        <fullName evidence="2">Uncharacterized protein</fullName>
    </submittedName>
</protein>
<evidence type="ECO:0000256" key="1">
    <source>
        <dbReference type="SAM" id="MobiDB-lite"/>
    </source>
</evidence>
<proteinExistence type="predicted"/>
<dbReference type="Proteomes" id="UP001158644">
    <property type="component" value="Unassembled WGS sequence"/>
</dbReference>
<accession>A0ABD4YS18</accession>